<protein>
    <submittedName>
        <fullName evidence="7">LysR family transcriptional regulator</fullName>
    </submittedName>
</protein>
<keyword evidence="8" id="KW-1185">Reference proteome</keyword>
<accession>A0A926DIP0</accession>
<evidence type="ECO:0000313" key="8">
    <source>
        <dbReference type="Proteomes" id="UP000617951"/>
    </source>
</evidence>
<comment type="caution">
    <text evidence="7">The sequence shown here is derived from an EMBL/GenBank/DDBJ whole genome shotgun (WGS) entry which is preliminary data.</text>
</comment>
<dbReference type="InterPro" id="IPR005119">
    <property type="entry name" value="LysR_subst-bd"/>
</dbReference>
<evidence type="ECO:0000256" key="5">
    <source>
        <dbReference type="SAM" id="MobiDB-lite"/>
    </source>
</evidence>
<dbReference type="Pfam" id="PF03466">
    <property type="entry name" value="LysR_substrate"/>
    <property type="match status" value="1"/>
</dbReference>
<dbReference type="Proteomes" id="UP000617951">
    <property type="component" value="Unassembled WGS sequence"/>
</dbReference>
<dbReference type="Gene3D" id="1.10.10.10">
    <property type="entry name" value="Winged helix-like DNA-binding domain superfamily/Winged helix DNA-binding domain"/>
    <property type="match status" value="1"/>
</dbReference>
<sequence>MTLRHLKIFVAVCEEESITAAARKLYIAQPSVSFAIGELEEHYGVKLFDRISRRLYITEPGKQLLSRAREILAIFSEMEQGIRDWDSIGTLRIGTSITAGTCFLPEVAKKFYALRPQIQLQVSIENSRTLEERVLSNQVDFAIIEGLCHSDKLVAEPLMKDRLVFVCGKDHPLYETASISPDRLREFRFLLRDKGSGTRELVDSILTAHGLSILPAWESISTGALVSAVVEGIGVSILPERLVRRALKQGTIHAVEIEGISFPRNFFLIYHEGKYLSASAREFMELCRQAEQEEKDLPLIPPQKGEWEESERERLLSLKKK</sequence>
<dbReference type="InterPro" id="IPR036388">
    <property type="entry name" value="WH-like_DNA-bd_sf"/>
</dbReference>
<feature type="compositionally biased region" description="Basic and acidic residues" evidence="5">
    <location>
        <begin position="305"/>
        <end position="321"/>
    </location>
</feature>
<keyword evidence="4" id="KW-0804">Transcription</keyword>
<reference evidence="7" key="1">
    <citation type="submission" date="2020-08" db="EMBL/GenBank/DDBJ databases">
        <title>Genome public.</title>
        <authorList>
            <person name="Liu C."/>
            <person name="Sun Q."/>
        </authorList>
    </citation>
    <scope>NUCLEOTIDE SEQUENCE</scope>
    <source>
        <strain evidence="7">NSJ-63</strain>
    </source>
</reference>
<proteinExistence type="inferred from homology"/>
<keyword evidence="3" id="KW-0238">DNA-binding</keyword>
<evidence type="ECO:0000256" key="4">
    <source>
        <dbReference type="ARBA" id="ARBA00023163"/>
    </source>
</evidence>
<gene>
    <name evidence="7" type="ORF">H8693_06055</name>
</gene>
<dbReference type="GO" id="GO:0003700">
    <property type="term" value="F:DNA-binding transcription factor activity"/>
    <property type="evidence" value="ECO:0007669"/>
    <property type="project" value="InterPro"/>
</dbReference>
<comment type="similarity">
    <text evidence="1">Belongs to the LysR transcriptional regulatory family.</text>
</comment>
<feature type="domain" description="HTH lysR-type" evidence="6">
    <location>
        <begin position="1"/>
        <end position="58"/>
    </location>
</feature>
<dbReference type="InterPro" id="IPR000847">
    <property type="entry name" value="LysR_HTH_N"/>
</dbReference>
<evidence type="ECO:0000256" key="2">
    <source>
        <dbReference type="ARBA" id="ARBA00023015"/>
    </source>
</evidence>
<evidence type="ECO:0000256" key="3">
    <source>
        <dbReference type="ARBA" id="ARBA00023125"/>
    </source>
</evidence>
<dbReference type="EMBL" id="JACRSS010000002">
    <property type="protein sequence ID" value="MBC8538492.1"/>
    <property type="molecule type" value="Genomic_DNA"/>
</dbReference>
<dbReference type="PROSITE" id="PS50931">
    <property type="entry name" value="HTH_LYSR"/>
    <property type="match status" value="1"/>
</dbReference>
<dbReference type="FunFam" id="1.10.10.10:FF:000001">
    <property type="entry name" value="LysR family transcriptional regulator"/>
    <property type="match status" value="1"/>
</dbReference>
<dbReference type="CDD" id="cd08420">
    <property type="entry name" value="PBP2_CysL_like"/>
    <property type="match status" value="1"/>
</dbReference>
<evidence type="ECO:0000256" key="1">
    <source>
        <dbReference type="ARBA" id="ARBA00009437"/>
    </source>
</evidence>
<dbReference type="RefSeq" id="WP_249280248.1">
    <property type="nucleotide sequence ID" value="NZ_JACRSS010000002.1"/>
</dbReference>
<evidence type="ECO:0000313" key="7">
    <source>
        <dbReference type="EMBL" id="MBC8538492.1"/>
    </source>
</evidence>
<evidence type="ECO:0000259" key="6">
    <source>
        <dbReference type="PROSITE" id="PS50931"/>
    </source>
</evidence>
<dbReference type="PANTHER" id="PTHR30126">
    <property type="entry name" value="HTH-TYPE TRANSCRIPTIONAL REGULATOR"/>
    <property type="match status" value="1"/>
</dbReference>
<dbReference type="PRINTS" id="PR00039">
    <property type="entry name" value="HTHLYSR"/>
</dbReference>
<dbReference type="Pfam" id="PF00126">
    <property type="entry name" value="HTH_1"/>
    <property type="match status" value="1"/>
</dbReference>
<dbReference type="Gene3D" id="3.40.190.290">
    <property type="match status" value="1"/>
</dbReference>
<dbReference type="GO" id="GO:0000976">
    <property type="term" value="F:transcription cis-regulatory region binding"/>
    <property type="evidence" value="ECO:0007669"/>
    <property type="project" value="TreeGrafter"/>
</dbReference>
<dbReference type="PANTHER" id="PTHR30126:SF40">
    <property type="entry name" value="HTH-TYPE TRANSCRIPTIONAL REGULATOR GLTR"/>
    <property type="match status" value="1"/>
</dbReference>
<dbReference type="SUPFAM" id="SSF46785">
    <property type="entry name" value="Winged helix' DNA-binding domain"/>
    <property type="match status" value="1"/>
</dbReference>
<dbReference type="SUPFAM" id="SSF53850">
    <property type="entry name" value="Periplasmic binding protein-like II"/>
    <property type="match status" value="1"/>
</dbReference>
<dbReference type="AlphaFoldDB" id="A0A926DIP0"/>
<dbReference type="InterPro" id="IPR036390">
    <property type="entry name" value="WH_DNA-bd_sf"/>
</dbReference>
<keyword evidence="2" id="KW-0805">Transcription regulation</keyword>
<name>A0A926DIP0_9FIRM</name>
<feature type="region of interest" description="Disordered" evidence="5">
    <location>
        <begin position="295"/>
        <end position="321"/>
    </location>
</feature>
<organism evidence="7 8">
    <name type="scientific">Guopingia tenuis</name>
    <dbReference type="NCBI Taxonomy" id="2763656"/>
    <lineage>
        <taxon>Bacteria</taxon>
        <taxon>Bacillati</taxon>
        <taxon>Bacillota</taxon>
        <taxon>Clostridia</taxon>
        <taxon>Christensenellales</taxon>
        <taxon>Christensenellaceae</taxon>
        <taxon>Guopingia</taxon>
    </lineage>
</organism>